<dbReference type="EMBL" id="LFIW01000566">
    <property type="protein sequence ID" value="KZL85839.1"/>
    <property type="molecule type" value="Genomic_DNA"/>
</dbReference>
<dbReference type="InterPro" id="IPR036291">
    <property type="entry name" value="NAD(P)-bd_dom_sf"/>
</dbReference>
<dbReference type="Proteomes" id="UP000076584">
    <property type="component" value="Unassembled WGS sequence"/>
</dbReference>
<dbReference type="AlphaFoldDB" id="A0A162NDP3"/>
<keyword evidence="2" id="KW-1185">Reference proteome</keyword>
<dbReference type="Gene3D" id="3.40.50.720">
    <property type="entry name" value="NAD(P)-binding Rossmann-like Domain"/>
    <property type="match status" value="1"/>
</dbReference>
<dbReference type="SUPFAM" id="SSF51735">
    <property type="entry name" value="NAD(P)-binding Rossmann-fold domains"/>
    <property type="match status" value="1"/>
</dbReference>
<sequence length="156" mass="17022">MIPKHQNACAAPIQIVSGAGGANRVAIYALHTNFKASVVYVLNTDKGKVVDLIADSQRFSPATKTIHIRKDESKGLQTPYYLISASELVVRESLKNFLLKPEKGILLDMCFKPRRTRTTSLTESLGWPAVKGTQVIGTRLSDSGSYGPEREMDATG</sequence>
<dbReference type="STRING" id="1573173.A0A162NDP3"/>
<reference evidence="1 2" key="1">
    <citation type="submission" date="2015-06" db="EMBL/GenBank/DDBJ databases">
        <title>Survival trade-offs in plant roots during colonization by closely related pathogenic and mutualistic fungi.</title>
        <authorList>
            <person name="Hacquard S."/>
            <person name="Kracher B."/>
            <person name="Hiruma K."/>
            <person name="Weinman A."/>
            <person name="Muench P."/>
            <person name="Garrido Oter R."/>
            <person name="Ver Loren van Themaat E."/>
            <person name="Dallerey J.-F."/>
            <person name="Damm U."/>
            <person name="Henrissat B."/>
            <person name="Lespinet O."/>
            <person name="Thon M."/>
            <person name="Kemen E."/>
            <person name="McHardy A.C."/>
            <person name="Schulze-Lefert P."/>
            <person name="O'Connell R.J."/>
        </authorList>
    </citation>
    <scope>NUCLEOTIDE SEQUENCE [LARGE SCALE GENOMIC DNA]</scope>
    <source>
        <strain evidence="1 2">MAFF 238704</strain>
    </source>
</reference>
<organism evidence="1 2">
    <name type="scientific">Colletotrichum incanum</name>
    <name type="common">Soybean anthracnose fungus</name>
    <dbReference type="NCBI Taxonomy" id="1573173"/>
    <lineage>
        <taxon>Eukaryota</taxon>
        <taxon>Fungi</taxon>
        <taxon>Dikarya</taxon>
        <taxon>Ascomycota</taxon>
        <taxon>Pezizomycotina</taxon>
        <taxon>Sordariomycetes</taxon>
        <taxon>Hypocreomycetidae</taxon>
        <taxon>Glomerellales</taxon>
        <taxon>Glomerellaceae</taxon>
        <taxon>Colletotrichum</taxon>
        <taxon>Colletotrichum spaethianum species complex</taxon>
    </lineage>
</organism>
<accession>A0A162NDP3</accession>
<protein>
    <submittedName>
        <fullName evidence="1">Shikimate dehydrogenase</fullName>
    </submittedName>
</protein>
<gene>
    <name evidence="1" type="ORF">CI238_05743</name>
</gene>
<evidence type="ECO:0000313" key="1">
    <source>
        <dbReference type="EMBL" id="KZL85839.1"/>
    </source>
</evidence>
<comment type="caution">
    <text evidence="1">The sequence shown here is derived from an EMBL/GenBank/DDBJ whole genome shotgun (WGS) entry which is preliminary data.</text>
</comment>
<name>A0A162NDP3_COLIC</name>
<evidence type="ECO:0000313" key="2">
    <source>
        <dbReference type="Proteomes" id="UP000076584"/>
    </source>
</evidence>
<proteinExistence type="predicted"/>